<organism evidence="2 3">
    <name type="scientific">Rhodanobacter lindaniclasticus</name>
    <dbReference type="NCBI Taxonomy" id="75310"/>
    <lineage>
        <taxon>Bacteria</taxon>
        <taxon>Pseudomonadati</taxon>
        <taxon>Pseudomonadota</taxon>
        <taxon>Gammaproteobacteria</taxon>
        <taxon>Lysobacterales</taxon>
        <taxon>Rhodanobacteraceae</taxon>
        <taxon>Rhodanobacter</taxon>
    </lineage>
</organism>
<dbReference type="InterPro" id="IPR050644">
    <property type="entry name" value="PG_Glycine_Bridge_Synth"/>
</dbReference>
<dbReference type="RefSeq" id="WP_136258240.1">
    <property type="nucleotide sequence ID" value="NZ_MWIO01000025.1"/>
</dbReference>
<dbReference type="InterPro" id="IPR038740">
    <property type="entry name" value="BioF2-like_GNAT_dom"/>
</dbReference>
<dbReference type="OrthoDB" id="9773932at2"/>
<evidence type="ECO:0000259" key="1">
    <source>
        <dbReference type="Pfam" id="PF13480"/>
    </source>
</evidence>
<dbReference type="Gene3D" id="3.40.630.30">
    <property type="match status" value="1"/>
</dbReference>
<dbReference type="Proteomes" id="UP000306317">
    <property type="component" value="Unassembled WGS sequence"/>
</dbReference>
<evidence type="ECO:0000313" key="3">
    <source>
        <dbReference type="Proteomes" id="UP000306317"/>
    </source>
</evidence>
<keyword evidence="3" id="KW-1185">Reference proteome</keyword>
<sequence length="352" mass="39203">MATLPTTRILDPADYPRWVAAVAASPDGSVYSLPEYLDALCAATGGRFRVLAAERDDHIVGGIALFECSDRRGAYVSPRRLLYYNGLVLVPHACSCPATATSRRLQTMDALEHALARLPLGRLRFKSRSTCTDLRTFQSRGWSVQPTYTYVVDIGDLASAWTRVDKNHRRLIGRCTEQGLQLSMDDDFDAFHHLHLQTHERKGAPLYLPREAFRRFVETLRERNLGRLYHARMPDGRVAASQLVLTGPHPVSHTVCAGAEAALLNLGASAFLRWRALEHLAAEGYRANDLTDAELNPVTAFKSQMGGELSLCLEVSRADDIRFRLGDWATTLPQRARRGVRRALHRSTGVAE</sequence>
<name>A0A4S3KH47_9GAMM</name>
<evidence type="ECO:0000313" key="2">
    <source>
        <dbReference type="EMBL" id="THD07618.1"/>
    </source>
</evidence>
<accession>A0A4S3KH47</accession>
<dbReference type="EMBL" id="MWIO01000025">
    <property type="protein sequence ID" value="THD07618.1"/>
    <property type="molecule type" value="Genomic_DNA"/>
</dbReference>
<proteinExistence type="predicted"/>
<feature type="domain" description="BioF2-like acetyltransferase" evidence="1">
    <location>
        <begin position="165"/>
        <end position="291"/>
    </location>
</feature>
<dbReference type="PANTHER" id="PTHR36174:SF1">
    <property type="entry name" value="LIPID II:GLYCINE GLYCYLTRANSFERASE"/>
    <property type="match status" value="1"/>
</dbReference>
<dbReference type="SUPFAM" id="SSF55729">
    <property type="entry name" value="Acyl-CoA N-acyltransferases (Nat)"/>
    <property type="match status" value="1"/>
</dbReference>
<protein>
    <recommendedName>
        <fullName evidence="1">BioF2-like acetyltransferase domain-containing protein</fullName>
    </recommendedName>
</protein>
<gene>
    <name evidence="2" type="ORF">B1991_08235</name>
</gene>
<dbReference type="InterPro" id="IPR016181">
    <property type="entry name" value="Acyl_CoA_acyltransferase"/>
</dbReference>
<dbReference type="PANTHER" id="PTHR36174">
    <property type="entry name" value="LIPID II:GLYCINE GLYCYLTRANSFERASE"/>
    <property type="match status" value="1"/>
</dbReference>
<reference evidence="2 3" key="1">
    <citation type="submission" date="2017-02" db="EMBL/GenBank/DDBJ databases">
        <title>Whole genome sequencing of Rhodanobacter lindaniclasticus DSM 17932.</title>
        <authorList>
            <person name="Kumar S."/>
            <person name="Patil P."/>
            <person name="Patil P.B."/>
        </authorList>
    </citation>
    <scope>NUCLEOTIDE SEQUENCE [LARGE SCALE GENOMIC DNA]</scope>
    <source>
        <strain evidence="2 3">DSM 17932</strain>
    </source>
</reference>
<dbReference type="Pfam" id="PF13480">
    <property type="entry name" value="Acetyltransf_6"/>
    <property type="match status" value="1"/>
</dbReference>
<dbReference type="AlphaFoldDB" id="A0A4S3KH47"/>
<comment type="caution">
    <text evidence="2">The sequence shown here is derived from an EMBL/GenBank/DDBJ whole genome shotgun (WGS) entry which is preliminary data.</text>
</comment>